<gene>
    <name evidence="3" type="ORF">P6N53_08345</name>
</gene>
<dbReference type="SUPFAM" id="SSF55383">
    <property type="entry name" value="Copper amine oxidase, domain N"/>
    <property type="match status" value="1"/>
</dbReference>
<dbReference type="EMBL" id="JARPTC010000011">
    <property type="protein sequence ID" value="MDO7787227.1"/>
    <property type="molecule type" value="Genomic_DNA"/>
</dbReference>
<evidence type="ECO:0000256" key="1">
    <source>
        <dbReference type="SAM" id="MobiDB-lite"/>
    </source>
</evidence>
<feature type="domain" description="Copper amine oxidase-like N-terminal" evidence="2">
    <location>
        <begin position="48"/>
        <end position="158"/>
    </location>
</feature>
<protein>
    <submittedName>
        <fullName evidence="3">Copper amine oxidase N-terminal domain-containing protein</fullName>
    </submittedName>
</protein>
<accession>A0AAW7ZCV9</accession>
<evidence type="ECO:0000313" key="4">
    <source>
        <dbReference type="Proteomes" id="UP001172911"/>
    </source>
</evidence>
<dbReference type="InterPro" id="IPR036582">
    <property type="entry name" value="Mao_N_sf"/>
</dbReference>
<dbReference type="InterPro" id="IPR012854">
    <property type="entry name" value="Cu_amine_oxidase-like_N"/>
</dbReference>
<keyword evidence="4" id="KW-1185">Reference proteome</keyword>
<proteinExistence type="predicted"/>
<feature type="compositionally biased region" description="Basic and acidic residues" evidence="1">
    <location>
        <begin position="177"/>
        <end position="202"/>
    </location>
</feature>
<comment type="caution">
    <text evidence="3">The sequence shown here is derived from an EMBL/GenBank/DDBJ whole genome shotgun (WGS) entry which is preliminary data.</text>
</comment>
<dbReference type="Pfam" id="PF07833">
    <property type="entry name" value="Cu_amine_oxidN1"/>
    <property type="match status" value="1"/>
</dbReference>
<organism evidence="3 4">
    <name type="scientific">Desulforamulus aquiferis</name>
    <dbReference type="NCBI Taxonomy" id="1397668"/>
    <lineage>
        <taxon>Bacteria</taxon>
        <taxon>Bacillati</taxon>
        <taxon>Bacillota</taxon>
        <taxon>Clostridia</taxon>
        <taxon>Eubacteriales</taxon>
        <taxon>Peptococcaceae</taxon>
        <taxon>Desulforamulus</taxon>
    </lineage>
</organism>
<name>A0AAW7ZCV9_9FIRM</name>
<dbReference type="Gene3D" id="3.30.457.10">
    <property type="entry name" value="Copper amine oxidase-like, N-terminal domain"/>
    <property type="match status" value="1"/>
</dbReference>
<dbReference type="Proteomes" id="UP001172911">
    <property type="component" value="Unassembled WGS sequence"/>
</dbReference>
<evidence type="ECO:0000259" key="2">
    <source>
        <dbReference type="Pfam" id="PF07833"/>
    </source>
</evidence>
<evidence type="ECO:0000313" key="3">
    <source>
        <dbReference type="EMBL" id="MDO7787227.1"/>
    </source>
</evidence>
<dbReference type="AlphaFoldDB" id="A0AAW7ZCV9"/>
<sequence length="335" mass="38322">MDNISNKFIKEADGLIKRILVGTLFILFMGLVPTISSAELQDKIHVSINGEPVEFNEITGSPFSDEYNRIQVPFKATLEKFGAKVNWLEQMEVAIAEKNGIYLEVPNGKPYIFNNGIRIDNESSSLSQGGRLYLPIRIVMEQFGCDVQWDSMSKTVIITYSNVKEENSIADKRDALEDKKEAVEEKDKQQDKQQDKQKVEEPKAEEEEYYYHKYDDDNLLVDFYGTTKRGVVTDYKKPIITFDEEIPTVTNKDSFMVSGTCENTEYIVIHSPLNFNTKTTPVNNRFSIMVKLITDDELARKEKGVGNAVSILAMNGDKAVIKEYVVYYNDEYEEE</sequence>
<reference evidence="3" key="1">
    <citation type="journal article" date="2023" name="J. Hazard. Mater.">
        <title>Anaerobic biodegradation of pyrene and benzo[a]pyrene by a new sulfate-reducing Desulforamulus aquiferis strain DSA.</title>
        <authorList>
            <person name="Zhang Z."/>
            <person name="Sun J."/>
            <person name="Gong X."/>
            <person name="Wang C."/>
            <person name="Wang H."/>
        </authorList>
    </citation>
    <scope>NUCLEOTIDE SEQUENCE</scope>
    <source>
        <strain evidence="3">DSA</strain>
    </source>
</reference>
<feature type="region of interest" description="Disordered" evidence="1">
    <location>
        <begin position="177"/>
        <end position="207"/>
    </location>
</feature>
<reference evidence="3" key="2">
    <citation type="submission" date="2023-03" db="EMBL/GenBank/DDBJ databases">
        <authorList>
            <person name="Zhang Z."/>
        </authorList>
    </citation>
    <scope>NUCLEOTIDE SEQUENCE</scope>
    <source>
        <strain evidence="3">DSA</strain>
    </source>
</reference>